<dbReference type="CDD" id="cd00093">
    <property type="entry name" value="HTH_XRE"/>
    <property type="match status" value="1"/>
</dbReference>
<keyword evidence="1" id="KW-0238">DNA-binding</keyword>
<dbReference type="GO" id="GO:0003677">
    <property type="term" value="F:DNA binding"/>
    <property type="evidence" value="ECO:0007669"/>
    <property type="project" value="UniProtKB-KW"/>
</dbReference>
<dbReference type="RefSeq" id="WP_219498194.1">
    <property type="nucleotide sequence ID" value="NZ_CP079981.1"/>
</dbReference>
<reference evidence="3 4" key="1">
    <citation type="submission" date="2021-07" db="EMBL/GenBank/DDBJ databases">
        <title>Prevalence and characterization of methicillin-resistant Macrococcus spp. in food producing animals and meat in Switzerland in 2019.</title>
        <authorList>
            <person name="Keller J.E."/>
            <person name="Schwendener S."/>
            <person name="Neuenschwander J."/>
            <person name="Overesch G."/>
            <person name="Perreten V."/>
        </authorList>
    </citation>
    <scope>NUCLEOTIDE SEQUENCE [LARGE SCALE GENOMIC DNA]</scope>
    <source>
        <strain evidence="3 4">19Msa0936</strain>
    </source>
</reference>
<name>A0AAJ4TWW6_9STAP</name>
<feature type="domain" description="HTH cro/C1-type" evidence="2">
    <location>
        <begin position="8"/>
        <end position="62"/>
    </location>
</feature>
<evidence type="ECO:0000256" key="1">
    <source>
        <dbReference type="ARBA" id="ARBA00023125"/>
    </source>
</evidence>
<dbReference type="EMBL" id="CP079981">
    <property type="protein sequence ID" value="QYA42880.1"/>
    <property type="molecule type" value="Genomic_DNA"/>
</dbReference>
<evidence type="ECO:0000259" key="2">
    <source>
        <dbReference type="PROSITE" id="PS50943"/>
    </source>
</evidence>
<dbReference type="GO" id="GO:0005829">
    <property type="term" value="C:cytosol"/>
    <property type="evidence" value="ECO:0007669"/>
    <property type="project" value="TreeGrafter"/>
</dbReference>
<dbReference type="Pfam" id="PF01381">
    <property type="entry name" value="HTH_3"/>
    <property type="match status" value="1"/>
</dbReference>
<dbReference type="SMART" id="SM00530">
    <property type="entry name" value="HTH_XRE"/>
    <property type="match status" value="1"/>
</dbReference>
<evidence type="ECO:0000313" key="3">
    <source>
        <dbReference type="EMBL" id="QYA42880.1"/>
    </source>
</evidence>
<dbReference type="InterPro" id="IPR050807">
    <property type="entry name" value="TransReg_Diox_bact_type"/>
</dbReference>
<dbReference type="PANTHER" id="PTHR46797:SF25">
    <property type="entry name" value="TRANSCRIPTIONAL REGULATOR"/>
    <property type="match status" value="1"/>
</dbReference>
<organism evidence="3 4">
    <name type="scientific">Macrococcoides bohemicum</name>
    <dbReference type="NCBI Taxonomy" id="1903056"/>
    <lineage>
        <taxon>Bacteria</taxon>
        <taxon>Bacillati</taxon>
        <taxon>Bacillota</taxon>
        <taxon>Bacilli</taxon>
        <taxon>Bacillales</taxon>
        <taxon>Staphylococcaceae</taxon>
        <taxon>Macrococcoides</taxon>
    </lineage>
</organism>
<gene>
    <name evidence="3" type="ORF">KYI11_02835</name>
</gene>
<dbReference type="AlphaFoldDB" id="A0AAJ4TWW6"/>
<dbReference type="Proteomes" id="UP000826802">
    <property type="component" value="Chromosome"/>
</dbReference>
<dbReference type="InterPro" id="IPR001387">
    <property type="entry name" value="Cro/C1-type_HTH"/>
</dbReference>
<dbReference type="PANTHER" id="PTHR46797">
    <property type="entry name" value="HTH-TYPE TRANSCRIPTIONAL REGULATOR"/>
    <property type="match status" value="1"/>
</dbReference>
<dbReference type="PROSITE" id="PS50943">
    <property type="entry name" value="HTH_CROC1"/>
    <property type="match status" value="1"/>
</dbReference>
<dbReference type="CDD" id="cd02209">
    <property type="entry name" value="cupin_XRE_C"/>
    <property type="match status" value="1"/>
</dbReference>
<dbReference type="GO" id="GO:0003700">
    <property type="term" value="F:DNA-binding transcription factor activity"/>
    <property type="evidence" value="ECO:0007669"/>
    <property type="project" value="TreeGrafter"/>
</dbReference>
<proteinExistence type="predicted"/>
<dbReference type="Pfam" id="PF07883">
    <property type="entry name" value="Cupin_2"/>
    <property type="match status" value="1"/>
</dbReference>
<accession>A0AAJ4TWW6</accession>
<dbReference type="InterPro" id="IPR013096">
    <property type="entry name" value="Cupin_2"/>
</dbReference>
<sequence length="179" mass="20563">MKEISERIKFVRKSKGITLKELSESTGLSVSFLSQVERGESSLAITSLNKIAESLNEHITSFFDQPVNEDFKIVPKEVKTFTLENSNQRFTKTSSEFENRKLESFLIEVQPGDQTELSRHEGEEHYHVLEGELTFNVNGRTYNIGKDEIIHYPSLLEHSYKNNHDKVAKVLCVLTPKLF</sequence>
<evidence type="ECO:0000313" key="4">
    <source>
        <dbReference type="Proteomes" id="UP000826802"/>
    </source>
</evidence>
<protein>
    <submittedName>
        <fullName evidence="3">Cupin domain-containing protein</fullName>
    </submittedName>
</protein>
<keyword evidence="4" id="KW-1185">Reference proteome</keyword>